<accession>A0ABQ7TLY9</accession>
<dbReference type="Gene3D" id="1.20.50.70">
    <property type="match status" value="1"/>
</dbReference>
<evidence type="ECO:0000256" key="1">
    <source>
        <dbReference type="ARBA" id="ARBA00004613"/>
    </source>
</evidence>
<dbReference type="Gene3D" id="2.20.130.20">
    <property type="match status" value="1"/>
</dbReference>
<dbReference type="InterPro" id="IPR002890">
    <property type="entry name" value="MG2"/>
</dbReference>
<reference evidence="5 6" key="1">
    <citation type="journal article" date="2022" name="Gigascience">
        <title>A chromosome-level genome assembly and annotation of the desert horned lizard, Phrynosoma platyrhinos, provides insight into chromosomal rearrangements among reptiles.</title>
        <authorList>
            <person name="Koochekian N."/>
            <person name="Ascanio A."/>
            <person name="Farleigh K."/>
            <person name="Card D.C."/>
            <person name="Schield D.R."/>
            <person name="Castoe T.A."/>
            <person name="Jezkova T."/>
        </authorList>
    </citation>
    <scope>NUCLEOTIDE SEQUENCE [LARGE SCALE GENOMIC DNA]</scope>
    <source>
        <strain evidence="5">NK-2021</strain>
    </source>
</reference>
<dbReference type="Gene3D" id="2.60.40.1940">
    <property type="match status" value="1"/>
</dbReference>
<dbReference type="Proteomes" id="UP000826234">
    <property type="component" value="Unassembled WGS sequence"/>
</dbReference>
<keyword evidence="6" id="KW-1185">Reference proteome</keyword>
<dbReference type="Gene3D" id="1.20.91.20">
    <property type="entry name" value="Anaphylotoxins (complement system)"/>
    <property type="match status" value="1"/>
</dbReference>
<evidence type="ECO:0000256" key="3">
    <source>
        <dbReference type="ARBA" id="ARBA00023157"/>
    </source>
</evidence>
<dbReference type="PROSITE" id="PS01178">
    <property type="entry name" value="ANAPHYLATOXIN_2"/>
    <property type="match status" value="1"/>
</dbReference>
<dbReference type="Pfam" id="PF07703">
    <property type="entry name" value="A2M_BRD"/>
    <property type="match status" value="1"/>
</dbReference>
<dbReference type="InterPro" id="IPR050473">
    <property type="entry name" value="A2M/Complement_sys"/>
</dbReference>
<dbReference type="Gene3D" id="2.60.40.1930">
    <property type="match status" value="2"/>
</dbReference>
<evidence type="ECO:0000313" key="5">
    <source>
        <dbReference type="EMBL" id="KAH0630529.1"/>
    </source>
</evidence>
<dbReference type="CDD" id="cd00017">
    <property type="entry name" value="ANATO"/>
    <property type="match status" value="1"/>
</dbReference>
<dbReference type="SMART" id="SM01359">
    <property type="entry name" value="A2M_N_2"/>
    <property type="match status" value="1"/>
</dbReference>
<name>A0ABQ7TLY9_PHRPL</name>
<dbReference type="InterPro" id="IPR041555">
    <property type="entry name" value="MG3"/>
</dbReference>
<keyword evidence="2" id="KW-0964">Secreted</keyword>
<evidence type="ECO:0000256" key="2">
    <source>
        <dbReference type="ARBA" id="ARBA00022525"/>
    </source>
</evidence>
<comment type="caution">
    <text evidence="5">The sequence shown here is derived from an EMBL/GenBank/DDBJ whole genome shotgun (WGS) entry which is preliminary data.</text>
</comment>
<protein>
    <recommendedName>
        <fullName evidence="4">Anaphylatoxin-like domain-containing protein</fullName>
    </recommendedName>
</protein>
<dbReference type="Pfam" id="PF01835">
    <property type="entry name" value="MG2"/>
    <property type="match status" value="1"/>
</dbReference>
<dbReference type="InterPro" id="IPR018081">
    <property type="entry name" value="Anaphylatoxin_comp_syst"/>
</dbReference>
<gene>
    <name evidence="5" type="ORF">JD844_013634</name>
</gene>
<dbReference type="Pfam" id="PF01821">
    <property type="entry name" value="ANATO"/>
    <property type="match status" value="1"/>
</dbReference>
<feature type="domain" description="Anaphylatoxin-like" evidence="4">
    <location>
        <begin position="642"/>
        <end position="679"/>
    </location>
</feature>
<proteinExistence type="predicted"/>
<evidence type="ECO:0000259" key="4">
    <source>
        <dbReference type="PROSITE" id="PS01178"/>
    </source>
</evidence>
<dbReference type="Pfam" id="PF17791">
    <property type="entry name" value="MG3"/>
    <property type="match status" value="1"/>
</dbReference>
<dbReference type="InterPro" id="IPR000020">
    <property type="entry name" value="Anaphylatoxin/fibulin"/>
</dbReference>
<dbReference type="InterPro" id="IPR048847">
    <property type="entry name" value="C4_MG1"/>
</dbReference>
<dbReference type="PANTHER" id="PTHR11412:SF86">
    <property type="entry name" value="COMPLEMENT C4-A-RELATED"/>
    <property type="match status" value="1"/>
</dbReference>
<dbReference type="PANTHER" id="PTHR11412">
    <property type="entry name" value="MACROGLOBULIN / COMPLEMENT"/>
    <property type="match status" value="1"/>
</dbReference>
<dbReference type="SUPFAM" id="SSF47686">
    <property type="entry name" value="Anaphylotoxins (complement system)"/>
    <property type="match status" value="1"/>
</dbReference>
<dbReference type="InterPro" id="IPR011625">
    <property type="entry name" value="A2M_N_BRD"/>
</dbReference>
<comment type="subcellular location">
    <subcellularLocation>
        <location evidence="1">Secreted</location>
    </subcellularLocation>
</comment>
<sequence length="699" mass="77426">MDGGIDSPEPPSSKIEQPEDLEQDAAALWIAANINIAKEWKFMIPHHHLHHQNLLVYLKRGRLLMISPSVVTVGTDVGVALQVEGAPSGLSGVVYFRNENNGLLCSREVPFNLPSDGSIGKVMVKMTHQLFSQCALNRQRRDRYVQLVARSQQLPNPNGIQTLNLRWSTRRGYLLVQTDKPIYTPRQKVNFRVFALDHKLRPSVEPVVITVQNSRGLQVRKTERMPANFVIKDHLPGIWRITAYFVHTLDSNSTTEFEVKKYVLPHFEVTIVPERKYILISGEQDSELQIDLEAKFFYGKGVSGTAYVRFGVSDENGGKMYITGLEQQVPVTDGVGSLTLKRSLLSEKLGRPLQDLIGTSLYIAATVIESAIRFSTQMTGASSPDDANVDLKSDDRGIVKHTINVPAKATSFTITLTAGRESPAEVTMTAKAMNSPNGNYLIIISPSHQELNPGDTFTLGLKHVGSSAFSNFYYLILNKGDIISVNQVAHVSYTAVSIPITTSLMPAFRLVVFYRLGDEVVANSIWVDVADRCEGKLELRPAVLKSLWRPQDLLSLTIATDSRSSVSLSATDSAVYALNRKNRLTQDKVFQAMGSYDLGCTAGSGENTLGVFADAGLAIRAGNLQNSLRKVSKYTDPKDQACCRGGMELLRRARSCEDRAKRIQGENARQCRKVFLDCCKHASKLRRKSWGSHNLGRSE</sequence>
<dbReference type="EMBL" id="JAIPUX010000439">
    <property type="protein sequence ID" value="KAH0630529.1"/>
    <property type="molecule type" value="Genomic_DNA"/>
</dbReference>
<dbReference type="SMART" id="SM00104">
    <property type="entry name" value="ANATO"/>
    <property type="match status" value="1"/>
</dbReference>
<evidence type="ECO:0000313" key="6">
    <source>
        <dbReference type="Proteomes" id="UP000826234"/>
    </source>
</evidence>
<dbReference type="Pfam" id="PF21145">
    <property type="entry name" value="C4_MG1"/>
    <property type="match status" value="1"/>
</dbReference>
<keyword evidence="3" id="KW-1015">Disulfide bond</keyword>
<organism evidence="5 6">
    <name type="scientific">Phrynosoma platyrhinos</name>
    <name type="common">Desert horned lizard</name>
    <dbReference type="NCBI Taxonomy" id="52577"/>
    <lineage>
        <taxon>Eukaryota</taxon>
        <taxon>Metazoa</taxon>
        <taxon>Chordata</taxon>
        <taxon>Craniata</taxon>
        <taxon>Vertebrata</taxon>
        <taxon>Euteleostomi</taxon>
        <taxon>Lepidosauria</taxon>
        <taxon>Squamata</taxon>
        <taxon>Bifurcata</taxon>
        <taxon>Unidentata</taxon>
        <taxon>Episquamata</taxon>
        <taxon>Toxicofera</taxon>
        <taxon>Iguania</taxon>
        <taxon>Phrynosomatidae</taxon>
        <taxon>Phrynosomatinae</taxon>
        <taxon>Phrynosoma</taxon>
    </lineage>
</organism>